<comment type="similarity">
    <text evidence="2 10">Belongs to the ABC-4 integral membrane protein family. FtsX subfamily.</text>
</comment>
<evidence type="ECO:0000313" key="14">
    <source>
        <dbReference type="EMBL" id="MFD3407750.1"/>
    </source>
</evidence>
<evidence type="ECO:0000256" key="6">
    <source>
        <dbReference type="ARBA" id="ARBA00022692"/>
    </source>
</evidence>
<comment type="caution">
    <text evidence="14">The sequence shown here is derived from an EMBL/GenBank/DDBJ whole genome shotgun (WGS) entry which is preliminary data.</text>
</comment>
<name>A0ABW6DKA8_9BACT</name>
<evidence type="ECO:0000259" key="13">
    <source>
        <dbReference type="Pfam" id="PF18075"/>
    </source>
</evidence>
<proteinExistence type="inferred from homology"/>
<evidence type="ECO:0000256" key="11">
    <source>
        <dbReference type="SAM" id="Phobius"/>
    </source>
</evidence>
<keyword evidence="7 11" id="KW-1133">Transmembrane helix</keyword>
<feature type="transmembrane region" description="Helical" evidence="11">
    <location>
        <begin position="164"/>
        <end position="182"/>
    </location>
</feature>
<dbReference type="InterPro" id="IPR004513">
    <property type="entry name" value="FtsX"/>
</dbReference>
<feature type="domain" description="ABC3 transporter permease C-terminal" evidence="12">
    <location>
        <begin position="171"/>
        <end position="289"/>
    </location>
</feature>
<feature type="transmembrane region" description="Helical" evidence="11">
    <location>
        <begin position="262"/>
        <end position="282"/>
    </location>
</feature>
<comment type="subcellular location">
    <subcellularLocation>
        <location evidence="1">Cell membrane</location>
        <topology evidence="1">Multi-pass membrane protein</topology>
    </subcellularLocation>
</comment>
<evidence type="ECO:0000256" key="4">
    <source>
        <dbReference type="ARBA" id="ARBA00022475"/>
    </source>
</evidence>
<gene>
    <name evidence="14" type="ORF">SKC37_03695</name>
</gene>
<feature type="domain" description="FtsX extracellular" evidence="13">
    <location>
        <begin position="49"/>
        <end position="148"/>
    </location>
</feature>
<dbReference type="InterPro" id="IPR040690">
    <property type="entry name" value="FtsX_ECD"/>
</dbReference>
<reference evidence="14 15" key="1">
    <citation type="submission" date="2024-03" db="EMBL/GenBank/DDBJ databases">
        <title>Aquirufa genome sequencing.</title>
        <authorList>
            <person name="Pitt A."/>
            <person name="Hahn M.W."/>
        </authorList>
    </citation>
    <scope>NUCLEOTIDE SEQUENCE [LARGE SCALE GENOMIC DNA]</scope>
    <source>
        <strain evidence="14 15">HETE-83D</strain>
    </source>
</reference>
<evidence type="ECO:0000256" key="10">
    <source>
        <dbReference type="PIRNR" id="PIRNR003097"/>
    </source>
</evidence>
<dbReference type="PIRSF" id="PIRSF003097">
    <property type="entry name" value="FtsX"/>
    <property type="match status" value="1"/>
</dbReference>
<accession>A0ABW6DKA8</accession>
<organism evidence="14 15">
    <name type="scientific">Aquirufa esocilacus</name>
    <dbReference type="NCBI Taxonomy" id="3096513"/>
    <lineage>
        <taxon>Bacteria</taxon>
        <taxon>Pseudomonadati</taxon>
        <taxon>Bacteroidota</taxon>
        <taxon>Cytophagia</taxon>
        <taxon>Cytophagales</taxon>
        <taxon>Flectobacillaceae</taxon>
        <taxon>Aquirufa</taxon>
    </lineage>
</organism>
<dbReference type="Proteomes" id="UP001598019">
    <property type="component" value="Unassembled WGS sequence"/>
</dbReference>
<keyword evidence="8 10" id="KW-0472">Membrane</keyword>
<keyword evidence="6 11" id="KW-0812">Transmembrane</keyword>
<keyword evidence="5 10" id="KW-0132">Cell division</keyword>
<dbReference type="Pfam" id="PF18075">
    <property type="entry name" value="FtsX_ECD"/>
    <property type="match status" value="1"/>
</dbReference>
<sequence length="294" mass="33313">MKYSKSRPQSTQFTLVISMASLAFILALFFQLFVSVKSWGDEIKSQMKVYVYLSDSLQTNELASTITYFKSRPYLNQKDFKPELEFKSKAQIASEFLKSSQEDYQTLLGEENPFKNCLILGVKDEFKDEASFKKIVAEIQARPDVYEVTYPNTFLGSLLSKIKAVGYIGVILIVLLVLFVYIQLANNIRLHIHGNRVLIKTMQLLGSTNGFIKKPYLLNSLFVGFLGGVLGFVFADGAFYYFSTSIPEISSLFFEVSNQVQLAIVCVGFCSLFSLIASFFSITKYLKIQHTNLF</sequence>
<keyword evidence="15" id="KW-1185">Reference proteome</keyword>
<evidence type="ECO:0000256" key="2">
    <source>
        <dbReference type="ARBA" id="ARBA00007379"/>
    </source>
</evidence>
<dbReference type="Pfam" id="PF02687">
    <property type="entry name" value="FtsX"/>
    <property type="match status" value="1"/>
</dbReference>
<dbReference type="InterPro" id="IPR003838">
    <property type="entry name" value="ABC3_permease_C"/>
</dbReference>
<dbReference type="EMBL" id="JBBKXX010000001">
    <property type="protein sequence ID" value="MFD3407750.1"/>
    <property type="molecule type" value="Genomic_DNA"/>
</dbReference>
<dbReference type="PANTHER" id="PTHR47755">
    <property type="entry name" value="CELL DIVISION PROTEIN FTSX"/>
    <property type="match status" value="1"/>
</dbReference>
<keyword evidence="9 10" id="KW-0131">Cell cycle</keyword>
<evidence type="ECO:0000256" key="8">
    <source>
        <dbReference type="ARBA" id="ARBA00023136"/>
    </source>
</evidence>
<evidence type="ECO:0000256" key="9">
    <source>
        <dbReference type="ARBA" id="ARBA00023306"/>
    </source>
</evidence>
<evidence type="ECO:0000256" key="3">
    <source>
        <dbReference type="ARBA" id="ARBA00021907"/>
    </source>
</evidence>
<evidence type="ECO:0000256" key="7">
    <source>
        <dbReference type="ARBA" id="ARBA00022989"/>
    </source>
</evidence>
<feature type="transmembrane region" description="Helical" evidence="11">
    <location>
        <begin position="12"/>
        <end position="34"/>
    </location>
</feature>
<evidence type="ECO:0000259" key="12">
    <source>
        <dbReference type="Pfam" id="PF02687"/>
    </source>
</evidence>
<keyword evidence="4 10" id="KW-1003">Cell membrane</keyword>
<dbReference type="RefSeq" id="WP_377980164.1">
    <property type="nucleotide sequence ID" value="NZ_JBBKXX010000001.1"/>
</dbReference>
<protein>
    <recommendedName>
        <fullName evidence="3 10">Cell division protein FtsX</fullName>
    </recommendedName>
</protein>
<evidence type="ECO:0000313" key="15">
    <source>
        <dbReference type="Proteomes" id="UP001598019"/>
    </source>
</evidence>
<feature type="transmembrane region" description="Helical" evidence="11">
    <location>
        <begin position="216"/>
        <end position="242"/>
    </location>
</feature>
<evidence type="ECO:0000256" key="5">
    <source>
        <dbReference type="ARBA" id="ARBA00022618"/>
    </source>
</evidence>
<evidence type="ECO:0000256" key="1">
    <source>
        <dbReference type="ARBA" id="ARBA00004651"/>
    </source>
</evidence>
<dbReference type="PANTHER" id="PTHR47755:SF1">
    <property type="entry name" value="CELL DIVISION PROTEIN FTSX"/>
    <property type="match status" value="1"/>
</dbReference>